<dbReference type="AlphaFoldDB" id="A0A0B5AMR0"/>
<organism evidence="3 4">
    <name type="scientific">Jeotgalibacillus malaysiensis</name>
    <dbReference type="NCBI Taxonomy" id="1508404"/>
    <lineage>
        <taxon>Bacteria</taxon>
        <taxon>Bacillati</taxon>
        <taxon>Bacillota</taxon>
        <taxon>Bacilli</taxon>
        <taxon>Bacillales</taxon>
        <taxon>Caryophanaceae</taxon>
        <taxon>Jeotgalibacillus</taxon>
    </lineage>
</organism>
<proteinExistence type="predicted"/>
<keyword evidence="1" id="KW-1133">Transmembrane helix</keyword>
<dbReference type="STRING" id="1508404.JMA_06300"/>
<sequence length="280" mass="30122">MSQLTMKSNDTSEEVKPWVRRMGRFGYMSKGAVYGIVGILALLAALGVGGGETTDTSGAMQQVATLPFGEILLWIVGIGLFFYVMWELVRAIFDPQHKGTDAKGIFTRIAYAVSGIIYAGLAISALQIAMNARNGGGNSEQTISAMLLGQPFGQWLVGILGAGVIIYGLYNIYTGYKEKFMSKLIINDMSQSEKKLARKSGKIGLIARGVVLSMVGFFFVQTAITANPDESKGLDGALGEIASQPYGQVLLGLAAVGLILYAVYEIIRGRYARMNFGKDE</sequence>
<evidence type="ECO:0000256" key="1">
    <source>
        <dbReference type="SAM" id="Phobius"/>
    </source>
</evidence>
<feature type="transmembrane region" description="Helical" evidence="1">
    <location>
        <begin position="246"/>
        <end position="264"/>
    </location>
</feature>
<feature type="domain" description="DUF1206" evidence="2">
    <location>
        <begin position="110"/>
        <end position="177"/>
    </location>
</feature>
<protein>
    <recommendedName>
        <fullName evidence="2">DUF1206 domain-containing protein</fullName>
    </recommendedName>
</protein>
<feature type="transmembrane region" description="Helical" evidence="1">
    <location>
        <begin position="71"/>
        <end position="89"/>
    </location>
</feature>
<reference evidence="3 4" key="1">
    <citation type="submission" date="2014-08" db="EMBL/GenBank/DDBJ databases">
        <title>Complete genome of a marine bacteria Jeotgalibacillus malaysiensis.</title>
        <authorList>
            <person name="Yaakop A.S."/>
            <person name="Chan K.-G."/>
            <person name="Goh K.M."/>
        </authorList>
    </citation>
    <scope>NUCLEOTIDE SEQUENCE [LARGE SCALE GENOMIC DNA]</scope>
    <source>
        <strain evidence="3 4">D5</strain>
    </source>
</reference>
<keyword evidence="4" id="KW-1185">Reference proteome</keyword>
<dbReference type="KEGG" id="jeo:JMA_06300"/>
<dbReference type="Proteomes" id="UP000031449">
    <property type="component" value="Chromosome"/>
</dbReference>
<feature type="transmembrane region" description="Helical" evidence="1">
    <location>
        <begin position="31"/>
        <end position="51"/>
    </location>
</feature>
<keyword evidence="1" id="KW-0472">Membrane</keyword>
<dbReference type="BioCyc" id="JESP1508404:G14D9-9847-MONOMER"/>
<feature type="domain" description="DUF1206" evidence="2">
    <location>
        <begin position="25"/>
        <end position="93"/>
    </location>
</feature>
<feature type="transmembrane region" description="Helical" evidence="1">
    <location>
        <begin position="152"/>
        <end position="173"/>
    </location>
</feature>
<dbReference type="HOGENOM" id="CLU_073530_0_0_9"/>
<accession>A0A0B5AMR0</accession>
<dbReference type="InterPro" id="IPR009597">
    <property type="entry name" value="DUF1206"/>
</dbReference>
<feature type="transmembrane region" description="Helical" evidence="1">
    <location>
        <begin position="109"/>
        <end position="132"/>
    </location>
</feature>
<keyword evidence="1" id="KW-0812">Transmembrane</keyword>
<name>A0A0B5AMR0_9BACL</name>
<evidence type="ECO:0000313" key="4">
    <source>
        <dbReference type="Proteomes" id="UP000031449"/>
    </source>
</evidence>
<evidence type="ECO:0000313" key="3">
    <source>
        <dbReference type="EMBL" id="AJD89947.1"/>
    </source>
</evidence>
<feature type="domain" description="DUF1206" evidence="2">
    <location>
        <begin position="203"/>
        <end position="271"/>
    </location>
</feature>
<dbReference type="OrthoDB" id="5702018at2"/>
<dbReference type="EMBL" id="CP009416">
    <property type="protein sequence ID" value="AJD89947.1"/>
    <property type="molecule type" value="Genomic_DNA"/>
</dbReference>
<feature type="transmembrane region" description="Helical" evidence="1">
    <location>
        <begin position="205"/>
        <end position="226"/>
    </location>
</feature>
<dbReference type="Pfam" id="PF06724">
    <property type="entry name" value="DUF1206"/>
    <property type="match status" value="3"/>
</dbReference>
<evidence type="ECO:0000259" key="2">
    <source>
        <dbReference type="Pfam" id="PF06724"/>
    </source>
</evidence>
<gene>
    <name evidence="3" type="ORF">JMA_06300</name>
</gene>